<keyword evidence="2" id="KW-0677">Repeat</keyword>
<gene>
    <name evidence="4" type="ORF">SLEP1_g13368</name>
</gene>
<evidence type="ECO:0000256" key="1">
    <source>
        <dbReference type="ARBA" id="ARBA00006643"/>
    </source>
</evidence>
<dbReference type="AlphaFoldDB" id="A0AAV5IS24"/>
<dbReference type="PANTHER" id="PTHR47926">
    <property type="entry name" value="PENTATRICOPEPTIDE REPEAT-CONTAINING PROTEIN"/>
    <property type="match status" value="1"/>
</dbReference>
<evidence type="ECO:0000313" key="5">
    <source>
        <dbReference type="Proteomes" id="UP001054252"/>
    </source>
</evidence>
<dbReference type="InterPro" id="IPR002885">
    <property type="entry name" value="PPR_rpt"/>
</dbReference>
<protein>
    <recommendedName>
        <fullName evidence="3">DYW domain-containing protein</fullName>
    </recommendedName>
</protein>
<keyword evidence="5" id="KW-1185">Reference proteome</keyword>
<evidence type="ECO:0000313" key="4">
    <source>
        <dbReference type="EMBL" id="GKV00728.1"/>
    </source>
</evidence>
<dbReference type="InterPro" id="IPR011990">
    <property type="entry name" value="TPR-like_helical_dom_sf"/>
</dbReference>
<dbReference type="InterPro" id="IPR032867">
    <property type="entry name" value="DYW_dom"/>
</dbReference>
<reference evidence="4 5" key="1">
    <citation type="journal article" date="2021" name="Commun. Biol.">
        <title>The genome of Shorea leprosula (Dipterocarpaceae) highlights the ecological relevance of drought in aseasonal tropical rainforests.</title>
        <authorList>
            <person name="Ng K.K.S."/>
            <person name="Kobayashi M.J."/>
            <person name="Fawcett J.A."/>
            <person name="Hatakeyama M."/>
            <person name="Paape T."/>
            <person name="Ng C.H."/>
            <person name="Ang C.C."/>
            <person name="Tnah L.H."/>
            <person name="Lee C.T."/>
            <person name="Nishiyama T."/>
            <person name="Sese J."/>
            <person name="O'Brien M.J."/>
            <person name="Copetti D."/>
            <person name="Mohd Noor M.I."/>
            <person name="Ong R.C."/>
            <person name="Putra M."/>
            <person name="Sireger I.Z."/>
            <person name="Indrioko S."/>
            <person name="Kosugi Y."/>
            <person name="Izuno A."/>
            <person name="Isagi Y."/>
            <person name="Lee S.L."/>
            <person name="Shimizu K.K."/>
        </authorList>
    </citation>
    <scope>NUCLEOTIDE SEQUENCE [LARGE SCALE GENOMIC DNA]</scope>
    <source>
        <strain evidence="4">214</strain>
    </source>
</reference>
<proteinExistence type="inferred from homology"/>
<dbReference type="Gene3D" id="1.25.40.10">
    <property type="entry name" value="Tetratricopeptide repeat domain"/>
    <property type="match status" value="1"/>
</dbReference>
<organism evidence="4 5">
    <name type="scientific">Rubroshorea leprosula</name>
    <dbReference type="NCBI Taxonomy" id="152421"/>
    <lineage>
        <taxon>Eukaryota</taxon>
        <taxon>Viridiplantae</taxon>
        <taxon>Streptophyta</taxon>
        <taxon>Embryophyta</taxon>
        <taxon>Tracheophyta</taxon>
        <taxon>Spermatophyta</taxon>
        <taxon>Magnoliopsida</taxon>
        <taxon>eudicotyledons</taxon>
        <taxon>Gunneridae</taxon>
        <taxon>Pentapetalae</taxon>
        <taxon>rosids</taxon>
        <taxon>malvids</taxon>
        <taxon>Malvales</taxon>
        <taxon>Dipterocarpaceae</taxon>
        <taxon>Rubroshorea</taxon>
    </lineage>
</organism>
<dbReference type="InterPro" id="IPR046960">
    <property type="entry name" value="PPR_At4g14850-like_plant"/>
</dbReference>
<name>A0AAV5IS24_9ROSI</name>
<dbReference type="GO" id="GO:0003723">
    <property type="term" value="F:RNA binding"/>
    <property type="evidence" value="ECO:0007669"/>
    <property type="project" value="InterPro"/>
</dbReference>
<accession>A0AAV5IS24</accession>
<dbReference type="Pfam" id="PF14432">
    <property type="entry name" value="DYW_deaminase"/>
    <property type="match status" value="1"/>
</dbReference>
<comment type="caution">
    <text evidence="4">The sequence shown here is derived from an EMBL/GenBank/DDBJ whole genome shotgun (WGS) entry which is preliminary data.</text>
</comment>
<dbReference type="Pfam" id="PF01535">
    <property type="entry name" value="PPR"/>
    <property type="match status" value="1"/>
</dbReference>
<comment type="similarity">
    <text evidence="1">Belongs to the PPR family. PCMP-H subfamily.</text>
</comment>
<evidence type="ECO:0000256" key="2">
    <source>
        <dbReference type="ARBA" id="ARBA00022737"/>
    </source>
</evidence>
<dbReference type="GO" id="GO:0009451">
    <property type="term" value="P:RNA modification"/>
    <property type="evidence" value="ECO:0007669"/>
    <property type="project" value="InterPro"/>
</dbReference>
<evidence type="ECO:0000259" key="3">
    <source>
        <dbReference type="Pfam" id="PF14432"/>
    </source>
</evidence>
<sequence length="214" mass="24234">MDSAQKLYDEMPEKVVILCNPMIASYAQRGHGLRKIDLVENLHVVNDLIDMHSKSGDFDTARDLFGYNMWFHGNVIIGGYTQISHYEEAYVAIWGSLLGGCWVHRHAAFPESVDKKLFKLQPENLAPFMQELAVDAPLEKARFAPDTPEGFTHGRRVERCPCHIEKSAIAFGLISARPEITIRIVKNLRVCGNCHSSQKADLQVPQRDNDCKRQ</sequence>
<dbReference type="GO" id="GO:0008270">
    <property type="term" value="F:zinc ion binding"/>
    <property type="evidence" value="ECO:0007669"/>
    <property type="project" value="InterPro"/>
</dbReference>
<dbReference type="Proteomes" id="UP001054252">
    <property type="component" value="Unassembled WGS sequence"/>
</dbReference>
<feature type="domain" description="DYW" evidence="3">
    <location>
        <begin position="162"/>
        <end position="200"/>
    </location>
</feature>
<dbReference type="EMBL" id="BPVZ01000016">
    <property type="protein sequence ID" value="GKV00728.1"/>
    <property type="molecule type" value="Genomic_DNA"/>
</dbReference>